<sequence length="31" mass="3402">IPIRQKNATDGPSCRDAMNRVFIQGCVAIIN</sequence>
<gene>
    <name evidence="1" type="ORF">CEN44_11085</name>
</gene>
<dbReference type="Proteomes" id="UP000235036">
    <property type="component" value="Unassembled WGS sequence"/>
</dbReference>
<evidence type="ECO:0000313" key="2">
    <source>
        <dbReference type="Proteomes" id="UP000235036"/>
    </source>
</evidence>
<reference evidence="1 2" key="1">
    <citation type="submission" date="2017-08" db="EMBL/GenBank/DDBJ databases">
        <title>Genomes of Fischerella (Mastigocladus) sp. strains.</title>
        <authorList>
            <person name="Miller S.R."/>
        </authorList>
    </citation>
    <scope>NUCLEOTIDE SEQUENCE [LARGE SCALE GENOMIC DNA]</scope>
    <source>
        <strain evidence="1 2">CCMEE 5323</strain>
    </source>
</reference>
<feature type="non-terminal residue" evidence="1">
    <location>
        <position position="1"/>
    </location>
</feature>
<keyword evidence="1" id="KW-0378">Hydrolase</keyword>
<dbReference type="GO" id="GO:0016787">
    <property type="term" value="F:hydrolase activity"/>
    <property type="evidence" value="ECO:0007669"/>
    <property type="project" value="UniProtKB-KW"/>
</dbReference>
<comment type="caution">
    <text evidence="1">The sequence shown here is derived from an EMBL/GenBank/DDBJ whole genome shotgun (WGS) entry which is preliminary data.</text>
</comment>
<proteinExistence type="predicted"/>
<keyword evidence="2" id="KW-1185">Reference proteome</keyword>
<protein>
    <submittedName>
        <fullName evidence="1">Nucleoside hydrolase</fullName>
    </submittedName>
</protein>
<dbReference type="AlphaFoldDB" id="A0A2N6K3R5"/>
<organism evidence="1 2">
    <name type="scientific">Fischerella muscicola CCMEE 5323</name>
    <dbReference type="NCBI Taxonomy" id="2019572"/>
    <lineage>
        <taxon>Bacteria</taxon>
        <taxon>Bacillati</taxon>
        <taxon>Cyanobacteriota</taxon>
        <taxon>Cyanophyceae</taxon>
        <taxon>Nostocales</taxon>
        <taxon>Hapalosiphonaceae</taxon>
        <taxon>Fischerella</taxon>
    </lineage>
</organism>
<dbReference type="EMBL" id="NRQW01000238">
    <property type="protein sequence ID" value="PLZ90303.1"/>
    <property type="molecule type" value="Genomic_DNA"/>
</dbReference>
<accession>A0A2N6K3R5</accession>
<evidence type="ECO:0000313" key="1">
    <source>
        <dbReference type="EMBL" id="PLZ90303.1"/>
    </source>
</evidence>
<name>A0A2N6K3R5_FISMU</name>